<comment type="catalytic activity">
    <reaction evidence="11 12 15">
        <text>6-phospho-D-gluconate + NADP(+) = D-ribulose 5-phosphate + CO2 + NADPH</text>
        <dbReference type="Rhea" id="RHEA:10116"/>
        <dbReference type="ChEBI" id="CHEBI:16526"/>
        <dbReference type="ChEBI" id="CHEBI:57783"/>
        <dbReference type="ChEBI" id="CHEBI:58121"/>
        <dbReference type="ChEBI" id="CHEBI:58349"/>
        <dbReference type="ChEBI" id="CHEBI:58759"/>
        <dbReference type="EC" id="1.1.1.44"/>
    </reaction>
</comment>
<dbReference type="InterPro" id="IPR006114">
    <property type="entry name" value="6PGDH_C"/>
</dbReference>
<comment type="subunit">
    <text evidence="4 12">Homodimer.</text>
</comment>
<protein>
    <recommendedName>
        <fullName evidence="6 12">6-phosphogluconate dehydrogenase, decarboxylating</fullName>
        <ecNumber evidence="5 12">1.1.1.44</ecNumber>
    </recommendedName>
</protein>
<dbReference type="GO" id="GO:0006098">
    <property type="term" value="P:pentose-phosphate shunt"/>
    <property type="evidence" value="ECO:0007669"/>
    <property type="project" value="UniProtKB-UniPathway"/>
</dbReference>
<dbReference type="EMBL" id="CAKKNE010000006">
    <property type="protein sequence ID" value="CAH0380184.1"/>
    <property type="molecule type" value="Genomic_DNA"/>
</dbReference>
<dbReference type="SUPFAM" id="SSF48179">
    <property type="entry name" value="6-phosphogluconate dehydrogenase C-terminal domain-like"/>
    <property type="match status" value="1"/>
</dbReference>
<dbReference type="OrthoDB" id="434986at2759"/>
<evidence type="ECO:0000256" key="1">
    <source>
        <dbReference type="ARBA" id="ARBA00002526"/>
    </source>
</evidence>
<dbReference type="InterPro" id="IPR006113">
    <property type="entry name" value="6PGDH_Gnd/GntZ"/>
</dbReference>
<dbReference type="NCBIfam" id="TIGR00873">
    <property type="entry name" value="gnd"/>
    <property type="match status" value="1"/>
</dbReference>
<dbReference type="Gene3D" id="1.20.5.320">
    <property type="entry name" value="6-Phosphogluconate Dehydrogenase, domain 3"/>
    <property type="match status" value="1"/>
</dbReference>
<feature type="active site" description="Proton donor" evidence="13">
    <location>
        <position position="197"/>
    </location>
</feature>
<evidence type="ECO:0000256" key="4">
    <source>
        <dbReference type="ARBA" id="ARBA00011738"/>
    </source>
</evidence>
<keyword evidence="10 12" id="KW-0570">Pentose shunt</keyword>
<dbReference type="FunFam" id="1.10.1040.10:FF:000032">
    <property type="entry name" value="6-phosphogluconate dehydrogenase, decarboxylating"/>
    <property type="match status" value="1"/>
</dbReference>
<dbReference type="Pfam" id="PF00393">
    <property type="entry name" value="6PGD"/>
    <property type="match status" value="1"/>
</dbReference>
<evidence type="ECO:0000256" key="2">
    <source>
        <dbReference type="ARBA" id="ARBA00004874"/>
    </source>
</evidence>
<dbReference type="AlphaFoldDB" id="A0A8J2T0S4"/>
<evidence type="ECO:0000256" key="3">
    <source>
        <dbReference type="ARBA" id="ARBA00008419"/>
    </source>
</evidence>
<feature type="binding site" description="in other chain" evidence="14">
    <location>
        <position position="300"/>
    </location>
    <ligand>
        <name>substrate</name>
        <note>ligand shared between dimeric partners</note>
    </ligand>
</feature>
<feature type="domain" description="6-phosphogluconate dehydrogenase C-terminal" evidence="16">
    <location>
        <begin position="186"/>
        <end position="482"/>
    </location>
</feature>
<evidence type="ECO:0000259" key="16">
    <source>
        <dbReference type="SMART" id="SM01350"/>
    </source>
</evidence>
<dbReference type="InterPro" id="IPR006115">
    <property type="entry name" value="6PGDH_NADP-bd"/>
</dbReference>
<evidence type="ECO:0000256" key="12">
    <source>
        <dbReference type="PIRNR" id="PIRNR000109"/>
    </source>
</evidence>
<feature type="binding site" description="in other chain" evidence="14">
    <location>
        <position position="198"/>
    </location>
    <ligand>
        <name>substrate</name>
        <note>ligand shared between dimeric partners</note>
    </ligand>
</feature>
<evidence type="ECO:0000256" key="15">
    <source>
        <dbReference type="RuleBase" id="RU000485"/>
    </source>
</evidence>
<accession>A0A8J2T0S4</accession>
<dbReference type="Pfam" id="PF03446">
    <property type="entry name" value="NAD_binding_2"/>
    <property type="match status" value="1"/>
</dbReference>
<comment type="pathway">
    <text evidence="2 12 15">Carbohydrate degradation; pentose phosphate pathway; D-ribulose 5-phosphate from D-glucose 6-phosphate (oxidative stage): step 3/3.</text>
</comment>
<dbReference type="PIRSF" id="PIRSF000109">
    <property type="entry name" value="6PGD"/>
    <property type="match status" value="1"/>
</dbReference>
<dbReference type="PRINTS" id="PR00076">
    <property type="entry name" value="6PGDHDRGNASE"/>
</dbReference>
<feature type="binding site" evidence="14">
    <location>
        <position position="459"/>
    </location>
    <ligand>
        <name>substrate</name>
        <note>ligand shared between dimeric partners</note>
    </ligand>
</feature>
<dbReference type="SMART" id="SM01350">
    <property type="entry name" value="6PGD"/>
    <property type="match status" value="1"/>
</dbReference>
<dbReference type="InterPro" id="IPR036291">
    <property type="entry name" value="NAD(P)-bd_dom_sf"/>
</dbReference>
<proteinExistence type="inferred from homology"/>
<comment type="caution">
    <text evidence="17">The sequence shown here is derived from an EMBL/GenBank/DDBJ whole genome shotgun (WGS) entry which is preliminary data.</text>
</comment>
<gene>
    <name evidence="17" type="ORF">PECAL_6P18260</name>
</gene>
<dbReference type="GO" id="GO:0004616">
    <property type="term" value="F:phosphogluconate dehydrogenase (decarboxylating) activity"/>
    <property type="evidence" value="ECO:0007669"/>
    <property type="project" value="UniProtKB-EC"/>
</dbReference>
<dbReference type="InterPro" id="IPR008927">
    <property type="entry name" value="6-PGluconate_DH-like_C_sf"/>
</dbReference>
<dbReference type="GO" id="GO:0019521">
    <property type="term" value="P:D-gluconate metabolic process"/>
    <property type="evidence" value="ECO:0007669"/>
    <property type="project" value="UniProtKB-KW"/>
</dbReference>
<dbReference type="Gene3D" id="1.10.1040.10">
    <property type="entry name" value="N-(1-d-carboxylethyl)-l-norvaline Dehydrogenase, domain 2"/>
    <property type="match status" value="1"/>
</dbReference>
<feature type="binding site" description="in other chain" evidence="14">
    <location>
        <begin position="137"/>
        <end position="139"/>
    </location>
    <ligand>
        <name>substrate</name>
        <note>ligand shared between dimeric partners</note>
    </ligand>
</feature>
<keyword evidence="7 12" id="KW-0521">NADP</keyword>
<keyword evidence="9 15" id="KW-0311">Gluconate utilization</keyword>
<comment type="function">
    <text evidence="1 12">Catalyzes the oxidative decarboxylation of 6-phosphogluconate to ribulose 5-phosphate and CO(2), with concomitant reduction of NADP to NADPH.</text>
</comment>
<dbReference type="InterPro" id="IPR006184">
    <property type="entry name" value="6PGdom_BS"/>
</dbReference>
<evidence type="ECO:0000256" key="10">
    <source>
        <dbReference type="ARBA" id="ARBA00023126"/>
    </source>
</evidence>
<evidence type="ECO:0000313" key="18">
    <source>
        <dbReference type="Proteomes" id="UP000789595"/>
    </source>
</evidence>
<dbReference type="PANTHER" id="PTHR11811">
    <property type="entry name" value="6-PHOSPHOGLUCONATE DEHYDROGENASE"/>
    <property type="match status" value="1"/>
</dbReference>
<dbReference type="Proteomes" id="UP000789595">
    <property type="component" value="Unassembled WGS sequence"/>
</dbReference>
<dbReference type="InterPro" id="IPR013328">
    <property type="entry name" value="6PGD_dom2"/>
</dbReference>
<dbReference type="SUPFAM" id="SSF51735">
    <property type="entry name" value="NAD(P)-binding Rossmann-fold domains"/>
    <property type="match status" value="1"/>
</dbReference>
<feature type="binding site" description="in other chain" evidence="14">
    <location>
        <position position="273"/>
    </location>
    <ligand>
        <name>substrate</name>
        <note>ligand shared between dimeric partners</note>
    </ligand>
</feature>
<dbReference type="EC" id="1.1.1.44" evidence="5 12"/>
<evidence type="ECO:0000256" key="9">
    <source>
        <dbReference type="ARBA" id="ARBA00023064"/>
    </source>
</evidence>
<dbReference type="Gene3D" id="3.40.50.720">
    <property type="entry name" value="NAD(P)-binding Rossmann-like Domain"/>
    <property type="match status" value="1"/>
</dbReference>
<feature type="active site" description="Proton donor" evidence="13">
    <location>
        <position position="190"/>
    </location>
</feature>
<feature type="binding site" evidence="14">
    <location>
        <position position="465"/>
    </location>
    <ligand>
        <name>substrate</name>
        <note>ligand shared between dimeric partners</note>
    </ligand>
</feature>
<keyword evidence="18" id="KW-1185">Reference proteome</keyword>
<evidence type="ECO:0000256" key="14">
    <source>
        <dbReference type="PIRSR" id="PIRSR000109-2"/>
    </source>
</evidence>
<name>A0A8J2T0S4_9STRA</name>
<comment type="similarity">
    <text evidence="3 12 15">Belongs to the 6-phosphogluconate dehydrogenase family.</text>
</comment>
<evidence type="ECO:0000256" key="6">
    <source>
        <dbReference type="ARBA" id="ARBA00018193"/>
    </source>
</evidence>
<dbReference type="NCBIfam" id="NF006765">
    <property type="entry name" value="PRK09287.1"/>
    <property type="match status" value="1"/>
</dbReference>
<dbReference type="PROSITE" id="PS00461">
    <property type="entry name" value="6PGD"/>
    <property type="match status" value="1"/>
</dbReference>
<feature type="binding site" description="in other chain" evidence="14">
    <location>
        <begin position="193"/>
        <end position="194"/>
    </location>
    <ligand>
        <name>substrate</name>
        <note>ligand shared between dimeric partners</note>
    </ligand>
</feature>
<evidence type="ECO:0000256" key="13">
    <source>
        <dbReference type="PIRSR" id="PIRSR000109-1"/>
    </source>
</evidence>
<organism evidence="17 18">
    <name type="scientific">Pelagomonas calceolata</name>
    <dbReference type="NCBI Taxonomy" id="35677"/>
    <lineage>
        <taxon>Eukaryota</taxon>
        <taxon>Sar</taxon>
        <taxon>Stramenopiles</taxon>
        <taxon>Ochrophyta</taxon>
        <taxon>Pelagophyceae</taxon>
        <taxon>Pelagomonadales</taxon>
        <taxon>Pelagomonadaceae</taxon>
        <taxon>Pelagomonas</taxon>
    </lineage>
</organism>
<reference evidence="17" key="1">
    <citation type="submission" date="2021-11" db="EMBL/GenBank/DDBJ databases">
        <authorList>
            <consortium name="Genoscope - CEA"/>
            <person name="William W."/>
        </authorList>
    </citation>
    <scope>NUCLEOTIDE SEQUENCE</scope>
</reference>
<dbReference type="InterPro" id="IPR006183">
    <property type="entry name" value="Pgluconate_DH"/>
</dbReference>
<sequence length="483" mass="51805">MAALAQAASFGVVGLGVMGSMLALNLAEKTGENIAGFELDPSKAKAAEAKATKEGLGSAFKAYTDLKEFVDALTTPRRIVMLVPAGKPVDSALAALGPLLDRGDCVVDGGNEWYENTERRAAQFSSLGLHYVGCGVSGGAEGARHGPSLMAGGPREAFDLLEPTLKKIAAQVDGPCLGYFGSGGAGNYVKMVHNGIEYGDMQLIGEAFLLLKNTQNGKGLSRTTKDCARIFDKYNRGKLKSFLVEITAGLLKKRDDRSDAMLVDQVLDSCGSKGTGKWTVQEFAEKGVACGTVAAALEARYLSALVAQRRRFASIATVGVHEDLCPRIPEAVLEDALLCAKICSYAQGMSLIRTTSLQKGWAAEPDSVLRCWQGGCIIRADLLKDFRKAYADDPSLENLLMHPSIVAILTKDRIHAWRAVVGVAVQRGLPVPALSASLAYYDSLRRPYLENASLIQAQRDCFGGHTYRRRDDPDGTHTTQWLA</sequence>
<evidence type="ECO:0000256" key="11">
    <source>
        <dbReference type="ARBA" id="ARBA00048640"/>
    </source>
</evidence>
<feature type="binding site" description="in other chain" evidence="14">
    <location>
        <position position="111"/>
    </location>
    <ligand>
        <name>substrate</name>
        <note>ligand shared between dimeric partners</note>
    </ligand>
</feature>
<evidence type="ECO:0000256" key="7">
    <source>
        <dbReference type="ARBA" id="ARBA00022857"/>
    </source>
</evidence>
<evidence type="ECO:0000256" key="5">
    <source>
        <dbReference type="ARBA" id="ARBA00013011"/>
    </source>
</evidence>
<dbReference type="UniPathway" id="UPA00115">
    <property type="reaction ID" value="UER00410"/>
</dbReference>
<evidence type="ECO:0000256" key="8">
    <source>
        <dbReference type="ARBA" id="ARBA00023002"/>
    </source>
</evidence>
<keyword evidence="8 12" id="KW-0560">Oxidoreductase</keyword>
<evidence type="ECO:0000313" key="17">
    <source>
        <dbReference type="EMBL" id="CAH0380184.1"/>
    </source>
</evidence>
<dbReference type="GO" id="GO:0050661">
    <property type="term" value="F:NADP binding"/>
    <property type="evidence" value="ECO:0007669"/>
    <property type="project" value="InterPro"/>
</dbReference>